<dbReference type="PANTHER" id="PTHR11538">
    <property type="entry name" value="PHENYLALANYL-TRNA SYNTHETASE"/>
    <property type="match status" value="1"/>
</dbReference>
<evidence type="ECO:0000259" key="1">
    <source>
        <dbReference type="Pfam" id="PF10354"/>
    </source>
</evidence>
<protein>
    <recommendedName>
        <fullName evidence="1">25S rRNA (uridine-N(3))-methyltransferase BMT5-like domain-containing protein</fullName>
    </recommendedName>
</protein>
<dbReference type="GO" id="GO:0070042">
    <property type="term" value="F:rRNA (uridine-N3-)-methyltransferase activity"/>
    <property type="evidence" value="ECO:0007669"/>
    <property type="project" value="InterPro"/>
</dbReference>
<gene>
    <name evidence="2" type="ORF">SLEP1_g45456</name>
</gene>
<dbReference type="GO" id="GO:0005737">
    <property type="term" value="C:cytoplasm"/>
    <property type="evidence" value="ECO:0007669"/>
    <property type="project" value="TreeGrafter"/>
</dbReference>
<organism evidence="2 3">
    <name type="scientific">Rubroshorea leprosula</name>
    <dbReference type="NCBI Taxonomy" id="152421"/>
    <lineage>
        <taxon>Eukaryota</taxon>
        <taxon>Viridiplantae</taxon>
        <taxon>Streptophyta</taxon>
        <taxon>Embryophyta</taxon>
        <taxon>Tracheophyta</taxon>
        <taxon>Spermatophyta</taxon>
        <taxon>Magnoliopsida</taxon>
        <taxon>eudicotyledons</taxon>
        <taxon>Gunneridae</taxon>
        <taxon>Pentapetalae</taxon>
        <taxon>rosids</taxon>
        <taxon>malvids</taxon>
        <taxon>Malvales</taxon>
        <taxon>Dipterocarpaceae</taxon>
        <taxon>Rubroshorea</taxon>
    </lineage>
</organism>
<accession>A0AAV5LJW7</accession>
<name>A0AAV5LJW7_9ROSI</name>
<proteinExistence type="predicted"/>
<dbReference type="Proteomes" id="UP001054252">
    <property type="component" value="Unassembled WGS sequence"/>
</dbReference>
<comment type="caution">
    <text evidence="2">The sequence shown here is derived from an EMBL/GenBank/DDBJ whole genome shotgun (WGS) entry which is preliminary data.</text>
</comment>
<dbReference type="SUPFAM" id="SSF53335">
    <property type="entry name" value="S-adenosyl-L-methionine-dependent methyltransferases"/>
    <property type="match status" value="1"/>
</dbReference>
<evidence type="ECO:0000313" key="3">
    <source>
        <dbReference type="Proteomes" id="UP001054252"/>
    </source>
</evidence>
<dbReference type="GO" id="GO:0070475">
    <property type="term" value="P:rRNA base methylation"/>
    <property type="evidence" value="ECO:0007669"/>
    <property type="project" value="InterPro"/>
</dbReference>
<reference evidence="2 3" key="1">
    <citation type="journal article" date="2021" name="Commun. Biol.">
        <title>The genome of Shorea leprosula (Dipterocarpaceae) highlights the ecological relevance of drought in aseasonal tropical rainforests.</title>
        <authorList>
            <person name="Ng K.K.S."/>
            <person name="Kobayashi M.J."/>
            <person name="Fawcett J.A."/>
            <person name="Hatakeyama M."/>
            <person name="Paape T."/>
            <person name="Ng C.H."/>
            <person name="Ang C.C."/>
            <person name="Tnah L.H."/>
            <person name="Lee C.T."/>
            <person name="Nishiyama T."/>
            <person name="Sese J."/>
            <person name="O'Brien M.J."/>
            <person name="Copetti D."/>
            <person name="Mohd Noor M.I."/>
            <person name="Ong R.C."/>
            <person name="Putra M."/>
            <person name="Sireger I.Z."/>
            <person name="Indrioko S."/>
            <person name="Kosugi Y."/>
            <person name="Izuno A."/>
            <person name="Isagi Y."/>
            <person name="Lee S.L."/>
            <person name="Shimizu K.K."/>
        </authorList>
    </citation>
    <scope>NUCLEOTIDE SEQUENCE [LARGE SCALE GENOMIC DNA]</scope>
    <source>
        <strain evidence="2">214</strain>
    </source>
</reference>
<dbReference type="InterPro" id="IPR019446">
    <property type="entry name" value="BMT5-like"/>
</dbReference>
<dbReference type="FunFam" id="3.40.50.150:FF:000440">
    <property type="entry name" value="Os09g0479300 protein"/>
    <property type="match status" value="1"/>
</dbReference>
<sequence>MCSMEEDNTLGNKQEKWIKRYSSSHKILLVGEGDFSFSSCLANAFGYATNMVATSRDPREELLSKYTRAEENLKDLEDLGCNILHGIDAHTMSEHAFLKLKVFDRIVFNFPHSGFNTVFREHDSWLIRRHQDLVRGFLRSAKNMLAENGEVHITHKTAYPFSKWEIEELAEKEGLSLVEKEAFYRSDYPGYENKRGDGMSCDLAFPVGQSSTLKFNKASEKLIEKKKKKQGIRESVAR</sequence>
<dbReference type="InterPro" id="IPR029063">
    <property type="entry name" value="SAM-dependent_MTases_sf"/>
</dbReference>
<feature type="domain" description="25S rRNA (uridine-N(3))-methyltransferase BMT5-like" evidence="1">
    <location>
        <begin position="28"/>
        <end position="195"/>
    </location>
</feature>
<dbReference type="PANTHER" id="PTHR11538:SF89">
    <property type="entry name" value="PROTEIN, PUTATIVE (DUF2431)-RELATED"/>
    <property type="match status" value="1"/>
</dbReference>
<dbReference type="AlphaFoldDB" id="A0AAV5LJW7"/>
<dbReference type="Pfam" id="PF10354">
    <property type="entry name" value="BMT5-like"/>
    <property type="match status" value="1"/>
</dbReference>
<evidence type="ECO:0000313" key="2">
    <source>
        <dbReference type="EMBL" id="GKV37425.1"/>
    </source>
</evidence>
<keyword evidence="3" id="KW-1185">Reference proteome</keyword>
<dbReference type="EMBL" id="BPVZ01000122">
    <property type="protein sequence ID" value="GKV37425.1"/>
    <property type="molecule type" value="Genomic_DNA"/>
</dbReference>